<keyword evidence="5" id="KW-0560">Oxidoreductase</keyword>
<dbReference type="InterPro" id="IPR001128">
    <property type="entry name" value="Cyt_P450"/>
</dbReference>
<sequence>MSPALDNIYGYVMANRRCEDLTHLQNLMETAHGASAMEGPFIITKDPENIKALLTGQFVDFGKGEGFRHDWKDFVGDSFFVTDGEQWSRWRQLIRPMFTRHRIVDTEPFDHYVHHLNPLLAGPKGNKVVDVTPLFLRYTLDIATAYLFGESTKRL</sequence>
<dbReference type="PANTHER" id="PTHR24287:SF5">
    <property type="entry name" value="P450, PUTATIVE (EUROFUNG)-RELATED"/>
    <property type="match status" value="1"/>
</dbReference>
<dbReference type="Proteomes" id="UP001143548">
    <property type="component" value="Unassembled WGS sequence"/>
</dbReference>
<evidence type="ECO:0000256" key="5">
    <source>
        <dbReference type="ARBA" id="ARBA00023002"/>
    </source>
</evidence>
<evidence type="ECO:0000256" key="3">
    <source>
        <dbReference type="ARBA" id="ARBA00022617"/>
    </source>
</evidence>
<dbReference type="GO" id="GO:0004497">
    <property type="term" value="F:monooxygenase activity"/>
    <property type="evidence" value="ECO:0007669"/>
    <property type="project" value="UniProtKB-KW"/>
</dbReference>
<dbReference type="PANTHER" id="PTHR24287">
    <property type="entry name" value="P450, PUTATIVE (EUROFUNG)-RELATED"/>
    <property type="match status" value="1"/>
</dbReference>
<dbReference type="InterPro" id="IPR036396">
    <property type="entry name" value="Cyt_P450_sf"/>
</dbReference>
<evidence type="ECO:0000313" key="9">
    <source>
        <dbReference type="Proteomes" id="UP001143548"/>
    </source>
</evidence>
<dbReference type="InterPro" id="IPR002402">
    <property type="entry name" value="Cyt_P450_E_grp-II"/>
</dbReference>
<keyword evidence="7" id="KW-0503">Monooxygenase</keyword>
<organism evidence="8 9">
    <name type="scientific">Aspergillus brasiliensis</name>
    <dbReference type="NCBI Taxonomy" id="319629"/>
    <lineage>
        <taxon>Eukaryota</taxon>
        <taxon>Fungi</taxon>
        <taxon>Dikarya</taxon>
        <taxon>Ascomycota</taxon>
        <taxon>Pezizomycotina</taxon>
        <taxon>Eurotiomycetes</taxon>
        <taxon>Eurotiomycetidae</taxon>
        <taxon>Eurotiales</taxon>
        <taxon>Aspergillaceae</taxon>
        <taxon>Aspergillus</taxon>
        <taxon>Aspergillus subgen. Circumdati</taxon>
    </lineage>
</organism>
<dbReference type="SUPFAM" id="SSF48264">
    <property type="entry name" value="Cytochrome P450"/>
    <property type="match status" value="1"/>
</dbReference>
<dbReference type="GO" id="GO:0005506">
    <property type="term" value="F:iron ion binding"/>
    <property type="evidence" value="ECO:0007669"/>
    <property type="project" value="InterPro"/>
</dbReference>
<keyword evidence="6" id="KW-0408">Iron</keyword>
<evidence type="ECO:0008006" key="10">
    <source>
        <dbReference type="Google" id="ProtNLM"/>
    </source>
</evidence>
<keyword evidence="4" id="KW-0479">Metal-binding</keyword>
<evidence type="ECO:0000256" key="4">
    <source>
        <dbReference type="ARBA" id="ARBA00022723"/>
    </source>
</evidence>
<evidence type="ECO:0000256" key="7">
    <source>
        <dbReference type="ARBA" id="ARBA00023033"/>
    </source>
</evidence>
<evidence type="ECO:0000256" key="1">
    <source>
        <dbReference type="ARBA" id="ARBA00001971"/>
    </source>
</evidence>
<dbReference type="Pfam" id="PF00067">
    <property type="entry name" value="p450"/>
    <property type="match status" value="1"/>
</dbReference>
<evidence type="ECO:0000313" key="8">
    <source>
        <dbReference type="EMBL" id="GKZ19855.1"/>
    </source>
</evidence>
<dbReference type="GO" id="GO:0020037">
    <property type="term" value="F:heme binding"/>
    <property type="evidence" value="ECO:0007669"/>
    <property type="project" value="InterPro"/>
</dbReference>
<name>A0A9W5YL45_9EURO</name>
<dbReference type="InterPro" id="IPR047146">
    <property type="entry name" value="Cyt_P450_E_CYP52_fungi"/>
</dbReference>
<evidence type="ECO:0000256" key="6">
    <source>
        <dbReference type="ARBA" id="ARBA00023004"/>
    </source>
</evidence>
<comment type="cofactor">
    <cofactor evidence="1">
        <name>heme</name>
        <dbReference type="ChEBI" id="CHEBI:30413"/>
    </cofactor>
</comment>
<comment type="similarity">
    <text evidence="2">Belongs to the cytochrome P450 family.</text>
</comment>
<reference evidence="8" key="1">
    <citation type="submission" date="2022-07" db="EMBL/GenBank/DDBJ databases">
        <title>Taxonomy of Aspergillus series Nigri: significant species reduction supported by multi-species coalescent approaches.</title>
        <authorList>
            <person name="Bian C."/>
            <person name="Kusuya Y."/>
            <person name="Sklenar F."/>
            <person name="D'hooge E."/>
            <person name="Yaguchi T."/>
            <person name="Takahashi H."/>
            <person name="Hubka V."/>
        </authorList>
    </citation>
    <scope>NUCLEOTIDE SEQUENCE</scope>
    <source>
        <strain evidence="8">CBS 733.88</strain>
    </source>
</reference>
<gene>
    <name evidence="8" type="ORF">AbraCBS73388_004916</name>
</gene>
<dbReference type="EMBL" id="BROQ01000023">
    <property type="protein sequence ID" value="GKZ19855.1"/>
    <property type="molecule type" value="Genomic_DNA"/>
</dbReference>
<dbReference type="AlphaFoldDB" id="A0A9W5YL45"/>
<keyword evidence="3" id="KW-0349">Heme</keyword>
<protein>
    <recommendedName>
        <fullName evidence="10">Cytochrome P450</fullName>
    </recommendedName>
</protein>
<dbReference type="Gene3D" id="1.10.630.10">
    <property type="entry name" value="Cytochrome P450"/>
    <property type="match status" value="1"/>
</dbReference>
<dbReference type="PRINTS" id="PR00464">
    <property type="entry name" value="EP450II"/>
</dbReference>
<proteinExistence type="inferred from homology"/>
<comment type="caution">
    <text evidence="8">The sequence shown here is derived from an EMBL/GenBank/DDBJ whole genome shotgun (WGS) entry which is preliminary data.</text>
</comment>
<evidence type="ECO:0000256" key="2">
    <source>
        <dbReference type="ARBA" id="ARBA00010617"/>
    </source>
</evidence>
<accession>A0A9W5YL45</accession>
<dbReference type="GO" id="GO:0016705">
    <property type="term" value="F:oxidoreductase activity, acting on paired donors, with incorporation or reduction of molecular oxygen"/>
    <property type="evidence" value="ECO:0007669"/>
    <property type="project" value="InterPro"/>
</dbReference>